<dbReference type="EMBL" id="LT629734">
    <property type="protein sequence ID" value="SDR83740.1"/>
    <property type="molecule type" value="Genomic_DNA"/>
</dbReference>
<evidence type="ECO:0008006" key="4">
    <source>
        <dbReference type="Google" id="ProtNLM"/>
    </source>
</evidence>
<feature type="transmembrane region" description="Helical" evidence="1">
    <location>
        <begin position="134"/>
        <end position="159"/>
    </location>
</feature>
<keyword evidence="1" id="KW-0472">Membrane</keyword>
<keyword evidence="3" id="KW-1185">Reference proteome</keyword>
<feature type="transmembrane region" description="Helical" evidence="1">
    <location>
        <begin position="36"/>
        <end position="66"/>
    </location>
</feature>
<evidence type="ECO:0000313" key="3">
    <source>
        <dbReference type="Proteomes" id="UP000199649"/>
    </source>
</evidence>
<organism evidence="2 3">
    <name type="scientific">Agrococcus carbonis</name>
    <dbReference type="NCBI Taxonomy" id="684552"/>
    <lineage>
        <taxon>Bacteria</taxon>
        <taxon>Bacillati</taxon>
        <taxon>Actinomycetota</taxon>
        <taxon>Actinomycetes</taxon>
        <taxon>Micrococcales</taxon>
        <taxon>Microbacteriaceae</taxon>
        <taxon>Agrococcus</taxon>
    </lineage>
</organism>
<dbReference type="Proteomes" id="UP000199649">
    <property type="component" value="Chromosome I"/>
</dbReference>
<evidence type="ECO:0000313" key="2">
    <source>
        <dbReference type="EMBL" id="SDR83740.1"/>
    </source>
</evidence>
<feature type="transmembrane region" description="Helical" evidence="1">
    <location>
        <begin position="12"/>
        <end position="30"/>
    </location>
</feature>
<keyword evidence="1" id="KW-0812">Transmembrane</keyword>
<dbReference type="STRING" id="684552.SAMN04489719_0917"/>
<evidence type="ECO:0000256" key="1">
    <source>
        <dbReference type="SAM" id="Phobius"/>
    </source>
</evidence>
<name>A0A1H1MAN2_9MICO</name>
<dbReference type="AlphaFoldDB" id="A0A1H1MAN2"/>
<dbReference type="OrthoDB" id="4570818at2"/>
<accession>A0A1H1MAN2</accession>
<keyword evidence="1" id="KW-1133">Transmembrane helix</keyword>
<dbReference type="RefSeq" id="WP_092665926.1">
    <property type="nucleotide sequence ID" value="NZ_LT629734.1"/>
</dbReference>
<gene>
    <name evidence="2" type="ORF">SAMN04489719_0917</name>
</gene>
<reference evidence="3" key="1">
    <citation type="submission" date="2016-10" db="EMBL/GenBank/DDBJ databases">
        <authorList>
            <person name="Varghese N."/>
            <person name="Submissions S."/>
        </authorList>
    </citation>
    <scope>NUCLEOTIDE SEQUENCE [LARGE SCALE GENOMIC DNA]</scope>
    <source>
        <strain evidence="3">DSM 22965</strain>
    </source>
</reference>
<sequence length="162" mass="16795">MLDALSDFTTGLPAWAQWIGVMLISAVPFVESYFGAAIGVLAGVHPVVAIVAAVVGNAASMLVFVLTADAARTKVLAGRAGEDGPEPSPRRLRLKRMFDRFGVPGVSLLGQTVLPSQITSGAMVSFGASRNAVIVWQCISIVAWGTAFGLLALGGAELLSLR</sequence>
<proteinExistence type="predicted"/>
<protein>
    <recommendedName>
        <fullName evidence="4">Small multi-drug export protein</fullName>
    </recommendedName>
</protein>